<proteinExistence type="predicted"/>
<gene>
    <name evidence="2" type="ORF">METZ01_LOCUS23909</name>
</gene>
<accession>A0A381PVI4</accession>
<dbReference type="EMBL" id="UINC01001109">
    <property type="protein sequence ID" value="SUZ71055.1"/>
    <property type="molecule type" value="Genomic_DNA"/>
</dbReference>
<evidence type="ECO:0000256" key="1">
    <source>
        <dbReference type="SAM" id="MobiDB-lite"/>
    </source>
</evidence>
<dbReference type="AlphaFoldDB" id="A0A381PVI4"/>
<evidence type="ECO:0000313" key="2">
    <source>
        <dbReference type="EMBL" id="SUZ71055.1"/>
    </source>
</evidence>
<protein>
    <recommendedName>
        <fullName evidence="3">THUMP-like domain-containing protein</fullName>
    </recommendedName>
</protein>
<feature type="compositionally biased region" description="Basic residues" evidence="1">
    <location>
        <begin position="18"/>
        <end position="28"/>
    </location>
</feature>
<organism evidence="2">
    <name type="scientific">marine metagenome</name>
    <dbReference type="NCBI Taxonomy" id="408172"/>
    <lineage>
        <taxon>unclassified sequences</taxon>
        <taxon>metagenomes</taxon>
        <taxon>ecological metagenomes</taxon>
    </lineage>
</organism>
<dbReference type="Gene3D" id="3.40.50.150">
    <property type="entry name" value="Vaccinia Virus protein VP39"/>
    <property type="match status" value="1"/>
</dbReference>
<dbReference type="InterPro" id="IPR029063">
    <property type="entry name" value="SAM-dependent_MTases_sf"/>
</dbReference>
<sequence>VTEGEHAALTPSKELLNRAKKRAKPKSARKGEPSFLMTDEMRRLSTPWSVASIRAGQIDPLALPAGVIMDAAAGSGVQLIAYSKTLRRPALGIELDENVAELCAANMHLNSEGDVQRSLDRVLVGDGSAAESAISAYWASLREGGTRAHPPIAMLHLDPARPQDAQNHSVEEMQPNLKSVMRAWSKHLQAGPRGPAVLLDLSPRLNSVQRAMIDGILETSFPGSVRTWEWLSQGGGRVDRLSVWLGSLSSKNARRCLRIGRKRVIASIEGTASTSHAIEFDKPPDFGAWISIIDPALFESGLQESWLNRAVTRGTGSSWVRTEGRRPLLIHTDPLAEDEDVLGFVVATGQVAQHRLTPPELHTIDLVASAATRNGIGKITLRCSLDPALHPTLQRRLDKALKEVDGDRAFMIDMELVRGESGHTLYVVCREHG</sequence>
<dbReference type="SUPFAM" id="SSF53335">
    <property type="entry name" value="S-adenosyl-L-methionine-dependent methyltransferases"/>
    <property type="match status" value="1"/>
</dbReference>
<name>A0A381PVI4_9ZZZZ</name>
<reference evidence="2" key="1">
    <citation type="submission" date="2018-05" db="EMBL/GenBank/DDBJ databases">
        <authorList>
            <person name="Lanie J.A."/>
            <person name="Ng W.-L."/>
            <person name="Kazmierczak K.M."/>
            <person name="Andrzejewski T.M."/>
            <person name="Davidsen T.M."/>
            <person name="Wayne K.J."/>
            <person name="Tettelin H."/>
            <person name="Glass J.I."/>
            <person name="Rusch D."/>
            <person name="Podicherti R."/>
            <person name="Tsui H.-C.T."/>
            <person name="Winkler M.E."/>
        </authorList>
    </citation>
    <scope>NUCLEOTIDE SEQUENCE</scope>
</reference>
<evidence type="ECO:0008006" key="3">
    <source>
        <dbReference type="Google" id="ProtNLM"/>
    </source>
</evidence>
<feature type="region of interest" description="Disordered" evidence="1">
    <location>
        <begin position="1"/>
        <end position="36"/>
    </location>
</feature>
<feature type="non-terminal residue" evidence="2">
    <location>
        <position position="1"/>
    </location>
</feature>